<evidence type="ECO:0000313" key="14">
    <source>
        <dbReference type="EMBL" id="KAK6735997.1"/>
    </source>
</evidence>
<evidence type="ECO:0000256" key="9">
    <source>
        <dbReference type="ARBA" id="ARBA00023180"/>
    </source>
</evidence>
<dbReference type="InterPro" id="IPR001320">
    <property type="entry name" value="Iontro_rcpt_C"/>
</dbReference>
<evidence type="ECO:0000256" key="12">
    <source>
        <dbReference type="SAM" id="Phobius"/>
    </source>
</evidence>
<dbReference type="PANTHER" id="PTHR18966">
    <property type="entry name" value="IONOTROPIC GLUTAMATE RECEPTOR"/>
    <property type="match status" value="1"/>
</dbReference>
<evidence type="ECO:0000256" key="1">
    <source>
        <dbReference type="ARBA" id="ARBA00004141"/>
    </source>
</evidence>
<dbReference type="EMBL" id="JAVFWL010000002">
    <property type="protein sequence ID" value="KAK6735997.1"/>
    <property type="molecule type" value="Genomic_DNA"/>
</dbReference>
<evidence type="ECO:0000256" key="10">
    <source>
        <dbReference type="ARBA" id="ARBA00023286"/>
    </source>
</evidence>
<keyword evidence="7 12" id="KW-0472">Membrane</keyword>
<sequence length="439" mass="49749">MDSSGETQDSAEWIDSVQAVAEDQEETPRSCAARVLGIVWCGFCMIMVASYTANLAAFLVLDQPEKGLTGITDPRLRNPSANFSFATVLNSNVYQYFKRHVELSTMFRKMEAHNMEKVSDAVAALLNGKFASSSKRYFFASEEKKKRGWSGGGSYSRGSLDAFIWDSMRLDFEAARHCDLRTRGALFGRSAYGIGLQKNSPWTPHITSAILRMAESGTMEKLDAKWVDNKESKCTTETHKSPARLSLWNMRDVFILVTGGVAVGALCSSIEVIYGRRKARKGRERALAARYLQKWRTIMSQGRLRSQYDLSRPVIRRGFAGLEPCTLADIRKRELARSKQKIGDRSFLHPSPFVPDLNFGRHSVALFCSRCRNLVETDVHRECGLFAYVWCVLFVLLFLWPCSPLPCFMEAFADFVHVCPICCHKIGRYRRGRRPKFYV</sequence>
<dbReference type="InterPro" id="IPR006629">
    <property type="entry name" value="LITAF"/>
</dbReference>
<feature type="transmembrane region" description="Helical" evidence="12">
    <location>
        <begin position="253"/>
        <end position="274"/>
    </location>
</feature>
<feature type="transmembrane region" description="Helical" evidence="12">
    <location>
        <begin position="383"/>
        <end position="400"/>
    </location>
</feature>
<keyword evidence="15" id="KW-1185">Reference proteome</keyword>
<evidence type="ECO:0000256" key="7">
    <source>
        <dbReference type="ARBA" id="ARBA00023136"/>
    </source>
</evidence>
<evidence type="ECO:0000256" key="6">
    <source>
        <dbReference type="ARBA" id="ARBA00023065"/>
    </source>
</evidence>
<evidence type="ECO:0000256" key="3">
    <source>
        <dbReference type="ARBA" id="ARBA00022448"/>
    </source>
</evidence>
<evidence type="ECO:0000259" key="13">
    <source>
        <dbReference type="PROSITE" id="PS51837"/>
    </source>
</evidence>
<keyword evidence="8" id="KW-0675">Receptor</keyword>
<comment type="similarity">
    <text evidence="2">Belongs to the glutamate-gated ion channel (TC 1.A.10.1) family.</text>
</comment>
<feature type="transmembrane region" description="Helical" evidence="12">
    <location>
        <begin position="35"/>
        <end position="61"/>
    </location>
</feature>
<dbReference type="Pfam" id="PF00060">
    <property type="entry name" value="Lig_chan"/>
    <property type="match status" value="1"/>
</dbReference>
<accession>A0ABR1CBZ1</accession>
<keyword evidence="4 12" id="KW-0812">Transmembrane</keyword>
<keyword evidence="9" id="KW-0325">Glycoprotein</keyword>
<dbReference type="SMART" id="SM00714">
    <property type="entry name" value="LITAF"/>
    <property type="match status" value="1"/>
</dbReference>
<dbReference type="InterPro" id="IPR015683">
    <property type="entry name" value="Ionotropic_Glu_rcpt"/>
</dbReference>
<keyword evidence="10" id="KW-1071">Ligand-gated ion channel</keyword>
<keyword evidence="11" id="KW-0407">Ion channel</keyword>
<comment type="subcellular location">
    <subcellularLocation>
        <location evidence="1">Membrane</location>
        <topology evidence="1">Multi-pass membrane protein</topology>
    </subcellularLocation>
</comment>
<name>A0ABR1CBZ1_NECAM</name>
<dbReference type="SMART" id="SM00079">
    <property type="entry name" value="PBPe"/>
    <property type="match status" value="1"/>
</dbReference>
<keyword evidence="6" id="KW-0406">Ion transport</keyword>
<evidence type="ECO:0000256" key="4">
    <source>
        <dbReference type="ARBA" id="ARBA00022692"/>
    </source>
</evidence>
<gene>
    <name evidence="14" type="primary">Necator_chrII.g6750</name>
    <name evidence="14" type="ORF">RB195_018957</name>
</gene>
<dbReference type="SUPFAM" id="SSF53850">
    <property type="entry name" value="Periplasmic binding protein-like II"/>
    <property type="match status" value="1"/>
</dbReference>
<organism evidence="14 15">
    <name type="scientific">Necator americanus</name>
    <name type="common">Human hookworm</name>
    <dbReference type="NCBI Taxonomy" id="51031"/>
    <lineage>
        <taxon>Eukaryota</taxon>
        <taxon>Metazoa</taxon>
        <taxon>Ecdysozoa</taxon>
        <taxon>Nematoda</taxon>
        <taxon>Chromadorea</taxon>
        <taxon>Rhabditida</taxon>
        <taxon>Rhabditina</taxon>
        <taxon>Rhabditomorpha</taxon>
        <taxon>Strongyloidea</taxon>
        <taxon>Ancylostomatidae</taxon>
        <taxon>Bunostominae</taxon>
        <taxon>Necator</taxon>
    </lineage>
</organism>
<evidence type="ECO:0000256" key="11">
    <source>
        <dbReference type="ARBA" id="ARBA00023303"/>
    </source>
</evidence>
<reference evidence="14 15" key="1">
    <citation type="submission" date="2023-08" db="EMBL/GenBank/DDBJ databases">
        <title>A Necator americanus chromosomal reference genome.</title>
        <authorList>
            <person name="Ilik V."/>
            <person name="Petrzelkova K.J."/>
            <person name="Pardy F."/>
            <person name="Fuh T."/>
            <person name="Niatou-Singa F.S."/>
            <person name="Gouil Q."/>
            <person name="Baker L."/>
            <person name="Ritchie M.E."/>
            <person name="Jex A.R."/>
            <person name="Gazzola D."/>
            <person name="Li H."/>
            <person name="Toshio Fujiwara R."/>
            <person name="Zhan B."/>
            <person name="Aroian R.V."/>
            <person name="Pafco B."/>
            <person name="Schwarz E.M."/>
        </authorList>
    </citation>
    <scope>NUCLEOTIDE SEQUENCE [LARGE SCALE GENOMIC DNA]</scope>
    <source>
        <strain evidence="14 15">Aroian</strain>
        <tissue evidence="14">Whole animal</tissue>
    </source>
</reference>
<dbReference type="Pfam" id="PF10601">
    <property type="entry name" value="zf-LITAF-like"/>
    <property type="match status" value="1"/>
</dbReference>
<keyword evidence="5 12" id="KW-1133">Transmembrane helix</keyword>
<comment type="caution">
    <text evidence="14">The sequence shown here is derived from an EMBL/GenBank/DDBJ whole genome shotgun (WGS) entry which is preliminary data.</text>
</comment>
<feature type="domain" description="LITAF" evidence="13">
    <location>
        <begin position="348"/>
        <end position="431"/>
    </location>
</feature>
<protein>
    <recommendedName>
        <fullName evidence="13">LITAF domain-containing protein</fullName>
    </recommendedName>
</protein>
<keyword evidence="3" id="KW-0813">Transport</keyword>
<dbReference type="PROSITE" id="PS51837">
    <property type="entry name" value="LITAF"/>
    <property type="match status" value="1"/>
</dbReference>
<evidence type="ECO:0000256" key="5">
    <source>
        <dbReference type="ARBA" id="ARBA00022989"/>
    </source>
</evidence>
<evidence type="ECO:0000313" key="15">
    <source>
        <dbReference type="Proteomes" id="UP001303046"/>
    </source>
</evidence>
<dbReference type="Proteomes" id="UP001303046">
    <property type="component" value="Unassembled WGS sequence"/>
</dbReference>
<evidence type="ECO:0000256" key="2">
    <source>
        <dbReference type="ARBA" id="ARBA00008685"/>
    </source>
</evidence>
<evidence type="ECO:0000256" key="8">
    <source>
        <dbReference type="ARBA" id="ARBA00023170"/>
    </source>
</evidence>
<dbReference type="Gene3D" id="3.40.190.10">
    <property type="entry name" value="Periplasmic binding protein-like II"/>
    <property type="match status" value="3"/>
</dbReference>
<proteinExistence type="inferred from homology"/>